<evidence type="ECO:0000313" key="2">
    <source>
        <dbReference type="Proteomes" id="UP000637002"/>
    </source>
</evidence>
<protein>
    <recommendedName>
        <fullName evidence="3">BrnT family toxin</fullName>
    </recommendedName>
</protein>
<comment type="caution">
    <text evidence="1">The sequence shown here is derived from an EMBL/GenBank/DDBJ whole genome shotgun (WGS) entry which is preliminary data.</text>
</comment>
<dbReference type="InterPro" id="IPR038573">
    <property type="entry name" value="BrnT_sf"/>
</dbReference>
<evidence type="ECO:0008006" key="3">
    <source>
        <dbReference type="Google" id="ProtNLM"/>
    </source>
</evidence>
<gene>
    <name evidence="1" type="ORF">GCM10010994_38590</name>
</gene>
<dbReference type="Pfam" id="PF04365">
    <property type="entry name" value="BrnT_toxin"/>
    <property type="match status" value="1"/>
</dbReference>
<dbReference type="AlphaFoldDB" id="A0A916XJG2"/>
<keyword evidence="2" id="KW-1185">Reference proteome</keyword>
<sequence>MARCGEVFDGATITIVDDRPDYGEVRNISIGHLDGRMVVVVWTPRGAARRIISMRKANDREQAFYSPRFR</sequence>
<evidence type="ECO:0000313" key="1">
    <source>
        <dbReference type="EMBL" id="GGC76565.1"/>
    </source>
</evidence>
<organism evidence="1 2">
    <name type="scientific">Chelatococcus reniformis</name>
    <dbReference type="NCBI Taxonomy" id="1494448"/>
    <lineage>
        <taxon>Bacteria</taxon>
        <taxon>Pseudomonadati</taxon>
        <taxon>Pseudomonadota</taxon>
        <taxon>Alphaproteobacteria</taxon>
        <taxon>Hyphomicrobiales</taxon>
        <taxon>Chelatococcaceae</taxon>
        <taxon>Chelatococcus</taxon>
    </lineage>
</organism>
<name>A0A916XJG2_9HYPH</name>
<reference evidence="1" key="1">
    <citation type="journal article" date="2014" name="Int. J. Syst. Evol. Microbiol.">
        <title>Complete genome sequence of Corynebacterium casei LMG S-19264T (=DSM 44701T), isolated from a smear-ripened cheese.</title>
        <authorList>
            <consortium name="US DOE Joint Genome Institute (JGI-PGF)"/>
            <person name="Walter F."/>
            <person name="Albersmeier A."/>
            <person name="Kalinowski J."/>
            <person name="Ruckert C."/>
        </authorList>
    </citation>
    <scope>NUCLEOTIDE SEQUENCE</scope>
    <source>
        <strain evidence="1">CGMCC 1.12919</strain>
    </source>
</reference>
<accession>A0A916XJG2</accession>
<proteinExistence type="predicted"/>
<dbReference type="InterPro" id="IPR007460">
    <property type="entry name" value="BrnT_toxin"/>
</dbReference>
<dbReference type="RefSeq" id="WP_188610810.1">
    <property type="nucleotide sequence ID" value="NZ_BMGG01000007.1"/>
</dbReference>
<reference evidence="1" key="2">
    <citation type="submission" date="2020-09" db="EMBL/GenBank/DDBJ databases">
        <authorList>
            <person name="Sun Q."/>
            <person name="Zhou Y."/>
        </authorList>
    </citation>
    <scope>NUCLEOTIDE SEQUENCE</scope>
    <source>
        <strain evidence="1">CGMCC 1.12919</strain>
    </source>
</reference>
<dbReference type="EMBL" id="BMGG01000007">
    <property type="protein sequence ID" value="GGC76565.1"/>
    <property type="molecule type" value="Genomic_DNA"/>
</dbReference>
<dbReference type="Gene3D" id="3.10.450.530">
    <property type="entry name" value="Ribonuclease toxin, BrnT, of type II toxin-antitoxin system"/>
    <property type="match status" value="1"/>
</dbReference>
<dbReference type="Proteomes" id="UP000637002">
    <property type="component" value="Unassembled WGS sequence"/>
</dbReference>